<gene>
    <name evidence="2" type="ORF">PHLGIDRAFT_122540</name>
</gene>
<feature type="compositionally biased region" description="Polar residues" evidence="1">
    <location>
        <begin position="229"/>
        <end position="241"/>
    </location>
</feature>
<dbReference type="HOGENOM" id="CLU_1117996_0_0_1"/>
<feature type="region of interest" description="Disordered" evidence="1">
    <location>
        <begin position="183"/>
        <end position="249"/>
    </location>
</feature>
<feature type="compositionally biased region" description="Polar residues" evidence="1">
    <location>
        <begin position="207"/>
        <end position="216"/>
    </location>
</feature>
<protein>
    <submittedName>
        <fullName evidence="2">Uncharacterized protein</fullName>
    </submittedName>
</protein>
<keyword evidence="3" id="KW-1185">Reference proteome</keyword>
<evidence type="ECO:0000256" key="1">
    <source>
        <dbReference type="SAM" id="MobiDB-lite"/>
    </source>
</evidence>
<feature type="region of interest" description="Disordered" evidence="1">
    <location>
        <begin position="1"/>
        <end position="151"/>
    </location>
</feature>
<sequence>MPSKTKPPVSESEIPFGRAIEDAPDALPFKRGPPRAAKKAAYDNPVWASERKRRRRNRVGESTDQEGLSEAADEHNEEEKDTGDEGRRPKKPRQVPTIELKLRKPRLKRDLPKTAALKKFTPLHAVQEERDTLARPASSAETRSTGDIGDHTVVAGDATHVADGVPSPPSIRSFLTTYEPSRCATAPTRHKQTTSAASARQLAAAINRTNAPSSDVSDPRTAKAAPTGRSPTPSAGPSNMPRTAKAAPA</sequence>
<feature type="compositionally biased region" description="Basic and acidic residues" evidence="1">
    <location>
        <begin position="72"/>
        <end position="87"/>
    </location>
</feature>
<dbReference type="AlphaFoldDB" id="A0A0C3S3D0"/>
<proteinExistence type="predicted"/>
<feature type="compositionally biased region" description="Low complexity" evidence="1">
    <location>
        <begin position="193"/>
        <end position="205"/>
    </location>
</feature>
<dbReference type="Proteomes" id="UP000053257">
    <property type="component" value="Unassembled WGS sequence"/>
</dbReference>
<feature type="non-terminal residue" evidence="2">
    <location>
        <position position="249"/>
    </location>
</feature>
<dbReference type="EMBL" id="KN840682">
    <property type="protein sequence ID" value="KIP02335.1"/>
    <property type="molecule type" value="Genomic_DNA"/>
</dbReference>
<accession>A0A0C3S3D0</accession>
<name>A0A0C3S3D0_PHLG1</name>
<reference evidence="2 3" key="1">
    <citation type="journal article" date="2014" name="PLoS Genet.">
        <title>Analysis of the Phlebiopsis gigantea genome, transcriptome and secretome provides insight into its pioneer colonization strategies of wood.</title>
        <authorList>
            <person name="Hori C."/>
            <person name="Ishida T."/>
            <person name="Igarashi K."/>
            <person name="Samejima M."/>
            <person name="Suzuki H."/>
            <person name="Master E."/>
            <person name="Ferreira P."/>
            <person name="Ruiz-Duenas F.J."/>
            <person name="Held B."/>
            <person name="Canessa P."/>
            <person name="Larrondo L.F."/>
            <person name="Schmoll M."/>
            <person name="Druzhinina I.S."/>
            <person name="Kubicek C.P."/>
            <person name="Gaskell J.A."/>
            <person name="Kersten P."/>
            <person name="St John F."/>
            <person name="Glasner J."/>
            <person name="Sabat G."/>
            <person name="Splinter BonDurant S."/>
            <person name="Syed K."/>
            <person name="Yadav J."/>
            <person name="Mgbeahuruike A.C."/>
            <person name="Kovalchuk A."/>
            <person name="Asiegbu F.O."/>
            <person name="Lackner G."/>
            <person name="Hoffmeister D."/>
            <person name="Rencoret J."/>
            <person name="Gutierrez A."/>
            <person name="Sun H."/>
            <person name="Lindquist E."/>
            <person name="Barry K."/>
            <person name="Riley R."/>
            <person name="Grigoriev I.V."/>
            <person name="Henrissat B."/>
            <person name="Kues U."/>
            <person name="Berka R.M."/>
            <person name="Martinez A.T."/>
            <person name="Covert S.F."/>
            <person name="Blanchette R.A."/>
            <person name="Cullen D."/>
        </authorList>
    </citation>
    <scope>NUCLEOTIDE SEQUENCE [LARGE SCALE GENOMIC DNA]</scope>
    <source>
        <strain evidence="2 3">11061_1 CR5-6</strain>
    </source>
</reference>
<evidence type="ECO:0000313" key="2">
    <source>
        <dbReference type="EMBL" id="KIP02335.1"/>
    </source>
</evidence>
<evidence type="ECO:0000313" key="3">
    <source>
        <dbReference type="Proteomes" id="UP000053257"/>
    </source>
</evidence>
<organism evidence="2 3">
    <name type="scientific">Phlebiopsis gigantea (strain 11061_1 CR5-6)</name>
    <name type="common">White-rot fungus</name>
    <name type="synonym">Peniophora gigantea</name>
    <dbReference type="NCBI Taxonomy" id="745531"/>
    <lineage>
        <taxon>Eukaryota</taxon>
        <taxon>Fungi</taxon>
        <taxon>Dikarya</taxon>
        <taxon>Basidiomycota</taxon>
        <taxon>Agaricomycotina</taxon>
        <taxon>Agaricomycetes</taxon>
        <taxon>Polyporales</taxon>
        <taxon>Phanerochaetaceae</taxon>
        <taxon>Phlebiopsis</taxon>
    </lineage>
</organism>